<comment type="caution">
    <text evidence="2">The sequence shown here is derived from an EMBL/GenBank/DDBJ whole genome shotgun (WGS) entry which is preliminary data.</text>
</comment>
<proteinExistence type="predicted"/>
<dbReference type="InterPro" id="IPR050229">
    <property type="entry name" value="GlpE_sulfurtransferase"/>
</dbReference>
<dbReference type="OrthoDB" id="9800872at2"/>
<keyword evidence="3" id="KW-1185">Reference proteome</keyword>
<gene>
    <name evidence="2" type="ORF">DNH61_23010</name>
</gene>
<name>A0A2W1L362_9BACL</name>
<dbReference type="Gene3D" id="3.40.250.10">
    <property type="entry name" value="Rhodanese-like domain"/>
    <property type="match status" value="1"/>
</dbReference>
<dbReference type="PROSITE" id="PS50206">
    <property type="entry name" value="RHODANESE_3"/>
    <property type="match status" value="1"/>
</dbReference>
<dbReference type="Pfam" id="PF00581">
    <property type="entry name" value="Rhodanese"/>
    <property type="match status" value="1"/>
</dbReference>
<evidence type="ECO:0000259" key="1">
    <source>
        <dbReference type="PROSITE" id="PS50206"/>
    </source>
</evidence>
<dbReference type="Proteomes" id="UP000249522">
    <property type="component" value="Unassembled WGS sequence"/>
</dbReference>
<dbReference type="PANTHER" id="PTHR43031">
    <property type="entry name" value="FAD-DEPENDENT OXIDOREDUCTASE"/>
    <property type="match status" value="1"/>
</dbReference>
<dbReference type="AlphaFoldDB" id="A0A2W1L362"/>
<organism evidence="2 3">
    <name type="scientific">Paenibacillus sambharensis</name>
    <dbReference type="NCBI Taxonomy" id="1803190"/>
    <lineage>
        <taxon>Bacteria</taxon>
        <taxon>Bacillati</taxon>
        <taxon>Bacillota</taxon>
        <taxon>Bacilli</taxon>
        <taxon>Bacillales</taxon>
        <taxon>Paenibacillaceae</taxon>
        <taxon>Paenibacillus</taxon>
    </lineage>
</organism>
<dbReference type="InterPro" id="IPR001763">
    <property type="entry name" value="Rhodanese-like_dom"/>
</dbReference>
<dbReference type="SUPFAM" id="SSF52821">
    <property type="entry name" value="Rhodanese/Cell cycle control phosphatase"/>
    <property type="match status" value="1"/>
</dbReference>
<dbReference type="PANTHER" id="PTHR43031:SF17">
    <property type="entry name" value="SULFURTRANSFERASE YTWF-RELATED"/>
    <property type="match status" value="1"/>
</dbReference>
<dbReference type="SMART" id="SM00450">
    <property type="entry name" value="RHOD"/>
    <property type="match status" value="1"/>
</dbReference>
<reference evidence="2 3" key="1">
    <citation type="submission" date="2018-06" db="EMBL/GenBank/DDBJ databases">
        <title>Paenibacillus imtechensis sp. nov.</title>
        <authorList>
            <person name="Pinnaka A.K."/>
            <person name="Singh H."/>
            <person name="Kaur M."/>
        </authorList>
    </citation>
    <scope>NUCLEOTIDE SEQUENCE [LARGE SCALE GENOMIC DNA]</scope>
    <source>
        <strain evidence="2 3">SMB1</strain>
    </source>
</reference>
<sequence length="128" mass="14530">MPVYVIIRHSGSKRDGGFEVAGEWQDISPEELFKQLEEGRVEPASIIDVREQEEWDYYHLPGTRHIAMSVIHESLDDLSKDKEWYVLCAHGVRSMHVCSYMAGQGYSRLRNITGGIAAAALLNGFQYD</sequence>
<dbReference type="InterPro" id="IPR036873">
    <property type="entry name" value="Rhodanese-like_dom_sf"/>
</dbReference>
<protein>
    <submittedName>
        <fullName evidence="2">Rhodanese-like domain-containing protein</fullName>
    </submittedName>
</protein>
<feature type="domain" description="Rhodanese" evidence="1">
    <location>
        <begin position="40"/>
        <end position="124"/>
    </location>
</feature>
<evidence type="ECO:0000313" key="3">
    <source>
        <dbReference type="Proteomes" id="UP000249522"/>
    </source>
</evidence>
<accession>A0A2W1L362</accession>
<evidence type="ECO:0000313" key="2">
    <source>
        <dbReference type="EMBL" id="PZD93493.1"/>
    </source>
</evidence>
<dbReference type="EMBL" id="QKRB01000057">
    <property type="protein sequence ID" value="PZD93493.1"/>
    <property type="molecule type" value="Genomic_DNA"/>
</dbReference>